<name>A0A382HH97_9ZZZZ</name>
<gene>
    <name evidence="3" type="ORF">METZ01_LOCUS238907</name>
</gene>
<organism evidence="3">
    <name type="scientific">marine metagenome</name>
    <dbReference type="NCBI Taxonomy" id="408172"/>
    <lineage>
        <taxon>unclassified sequences</taxon>
        <taxon>metagenomes</taxon>
        <taxon>ecological metagenomes</taxon>
    </lineage>
</organism>
<dbReference type="AlphaFoldDB" id="A0A382HH97"/>
<reference evidence="3" key="1">
    <citation type="submission" date="2018-05" db="EMBL/GenBank/DDBJ databases">
        <authorList>
            <person name="Lanie J.A."/>
            <person name="Ng W.-L."/>
            <person name="Kazmierczak K.M."/>
            <person name="Andrzejewski T.M."/>
            <person name="Davidsen T.M."/>
            <person name="Wayne K.J."/>
            <person name="Tettelin H."/>
            <person name="Glass J.I."/>
            <person name="Rusch D."/>
            <person name="Podicherti R."/>
            <person name="Tsui H.-C.T."/>
            <person name="Winkler M.E."/>
        </authorList>
    </citation>
    <scope>NUCLEOTIDE SEQUENCE</scope>
</reference>
<dbReference type="InterPro" id="IPR036663">
    <property type="entry name" value="Fumarylacetoacetase_C_sf"/>
</dbReference>
<dbReference type="EMBL" id="UINC01060973">
    <property type="protein sequence ID" value="SVB86053.1"/>
    <property type="molecule type" value="Genomic_DNA"/>
</dbReference>
<dbReference type="PANTHER" id="PTHR30143:SF0">
    <property type="entry name" value="2-KETO-4-PENTENOATE HYDRATASE"/>
    <property type="match status" value="1"/>
</dbReference>
<proteinExistence type="predicted"/>
<dbReference type="Pfam" id="PF01557">
    <property type="entry name" value="FAA_hydrolase"/>
    <property type="match status" value="1"/>
</dbReference>
<feature type="domain" description="Fumarylacetoacetase-like C-terminal" evidence="2">
    <location>
        <begin position="83"/>
        <end position="259"/>
    </location>
</feature>
<evidence type="ECO:0000256" key="1">
    <source>
        <dbReference type="ARBA" id="ARBA00023239"/>
    </source>
</evidence>
<sequence length="261" mass="28328">METKTQQAADQLYREYSQKTPYSLMNTDLAPLSEAAAYDIQKEFMFKRAQNSGGYSGYKIAYTTKVMQERVGASQPVFGRILSNSIYQSPASIFAANYVNLALECEVAVTMASDLEANDKGVDRDTVFDAIEHLQLAFEVVDIRQSTSENSLIQSIATNIHGAGVVLGQPVTNWRELDIPSAKCELKLDGVSVGTGQGSDVNGHPVEPMIWIAKTLNAMGGSLKKGDIVITGSMIPPIEVKPGMKATLQMDLLGEITLDVE</sequence>
<dbReference type="PANTHER" id="PTHR30143">
    <property type="entry name" value="ACID HYDRATASE"/>
    <property type="match status" value="1"/>
</dbReference>
<protein>
    <recommendedName>
        <fullName evidence="2">Fumarylacetoacetase-like C-terminal domain-containing protein</fullName>
    </recommendedName>
</protein>
<keyword evidence="1" id="KW-0456">Lyase</keyword>
<dbReference type="SUPFAM" id="SSF56529">
    <property type="entry name" value="FAH"/>
    <property type="match status" value="1"/>
</dbReference>
<dbReference type="GO" id="GO:0005737">
    <property type="term" value="C:cytoplasm"/>
    <property type="evidence" value="ECO:0007669"/>
    <property type="project" value="TreeGrafter"/>
</dbReference>
<accession>A0A382HH97</accession>
<dbReference type="InterPro" id="IPR050772">
    <property type="entry name" value="Hydratase-Decarb/MhpD_sf"/>
</dbReference>
<evidence type="ECO:0000259" key="2">
    <source>
        <dbReference type="Pfam" id="PF01557"/>
    </source>
</evidence>
<dbReference type="InterPro" id="IPR011234">
    <property type="entry name" value="Fumarylacetoacetase-like_C"/>
</dbReference>
<dbReference type="Gene3D" id="3.90.850.10">
    <property type="entry name" value="Fumarylacetoacetase-like, C-terminal domain"/>
    <property type="match status" value="1"/>
</dbReference>
<dbReference type="GO" id="GO:0008684">
    <property type="term" value="F:2-oxopent-4-enoate hydratase activity"/>
    <property type="evidence" value="ECO:0007669"/>
    <property type="project" value="TreeGrafter"/>
</dbReference>
<evidence type="ECO:0000313" key="3">
    <source>
        <dbReference type="EMBL" id="SVB86053.1"/>
    </source>
</evidence>